<evidence type="ECO:0000256" key="6">
    <source>
        <dbReference type="ARBA" id="ARBA00004498"/>
    </source>
</evidence>
<evidence type="ECO:0000256" key="12">
    <source>
        <dbReference type="ARBA" id="ARBA00022530"/>
    </source>
</evidence>
<keyword evidence="17" id="KW-0496">Mitochondrion</keyword>
<evidence type="ECO:0000256" key="25">
    <source>
        <dbReference type="ARBA" id="ARBA00039019"/>
    </source>
</evidence>
<dbReference type="GO" id="GO:0005829">
    <property type="term" value="C:cytosol"/>
    <property type="evidence" value="ECO:0007669"/>
    <property type="project" value="UniProtKB-SubCell"/>
</dbReference>
<keyword evidence="13" id="KW-0378">Hydrolase</keyword>
<feature type="domain" description="Transglutaminase-like" evidence="39">
    <location>
        <begin position="248"/>
        <end position="336"/>
    </location>
</feature>
<comment type="catalytic activity">
    <reaction evidence="23">
        <text>L-glutaminyl-[protein] + serotonin = 5-serotonyl-L-glutamyl-[protein] + NH4(+)</text>
        <dbReference type="Rhea" id="RHEA:66552"/>
        <dbReference type="Rhea" id="RHEA-COMP:10207"/>
        <dbReference type="Rhea" id="RHEA-COMP:17052"/>
        <dbReference type="ChEBI" id="CHEBI:28938"/>
        <dbReference type="ChEBI" id="CHEBI:30011"/>
        <dbReference type="ChEBI" id="CHEBI:167174"/>
        <dbReference type="ChEBI" id="CHEBI:350546"/>
    </reaction>
    <physiologicalReaction direction="left-to-right" evidence="23">
        <dbReference type="Rhea" id="RHEA:66553"/>
    </physiologicalReaction>
</comment>
<accession>A0A3B4FVY6</accession>
<evidence type="ECO:0000256" key="37">
    <source>
        <dbReference type="ARBA" id="ARBA00048230"/>
    </source>
</evidence>
<evidence type="ECO:0000256" key="21">
    <source>
        <dbReference type="ARBA" id="ARBA00023315"/>
    </source>
</evidence>
<comment type="cofactor">
    <cofactor evidence="1">
        <name>Ca(2+)</name>
        <dbReference type="ChEBI" id="CHEBI:29108"/>
    </cofactor>
</comment>
<dbReference type="InterPro" id="IPR038765">
    <property type="entry name" value="Papain-like_cys_pep_sf"/>
</dbReference>
<dbReference type="Pfam" id="PF00868">
    <property type="entry name" value="Transglut_N"/>
    <property type="match status" value="1"/>
</dbReference>
<dbReference type="SUPFAM" id="SSF81296">
    <property type="entry name" value="E set domains"/>
    <property type="match status" value="1"/>
</dbReference>
<evidence type="ECO:0000256" key="30">
    <source>
        <dbReference type="ARBA" id="ARBA00042105"/>
    </source>
</evidence>
<evidence type="ECO:0000256" key="33">
    <source>
        <dbReference type="ARBA" id="ARBA00043104"/>
    </source>
</evidence>
<evidence type="ECO:0000256" key="22">
    <source>
        <dbReference type="ARBA" id="ARBA00024222"/>
    </source>
</evidence>
<keyword evidence="20" id="KW-0539">Nucleus</keyword>
<evidence type="ECO:0000313" key="40">
    <source>
        <dbReference type="Ensembl" id="ENSPNYP00000013773.1"/>
    </source>
</evidence>
<dbReference type="GO" id="GO:0007399">
    <property type="term" value="P:nervous system development"/>
    <property type="evidence" value="ECO:0007669"/>
    <property type="project" value="UniProtKB-ARBA"/>
</dbReference>
<evidence type="ECO:0000256" key="31">
    <source>
        <dbReference type="ARBA" id="ARBA00042239"/>
    </source>
</evidence>
<dbReference type="SMART" id="SM00460">
    <property type="entry name" value="TGc"/>
    <property type="match status" value="1"/>
</dbReference>
<evidence type="ECO:0000256" key="11">
    <source>
        <dbReference type="ARBA" id="ARBA00022525"/>
    </source>
</evidence>
<proteinExistence type="inferred from homology"/>
<dbReference type="EC" id="2.3.2.13" evidence="22"/>
<keyword evidence="10" id="KW-1003">Cell membrane</keyword>
<evidence type="ECO:0000256" key="24">
    <source>
        <dbReference type="ARBA" id="ARBA00036876"/>
    </source>
</evidence>
<evidence type="ECO:0000256" key="5">
    <source>
        <dbReference type="ARBA" id="ARBA00004286"/>
    </source>
</evidence>
<evidence type="ECO:0000259" key="39">
    <source>
        <dbReference type="SMART" id="SM00460"/>
    </source>
</evidence>
<evidence type="ECO:0000256" key="38">
    <source>
        <dbReference type="ARBA" id="ARBA00048365"/>
    </source>
</evidence>
<dbReference type="GO" id="GO:0005694">
    <property type="term" value="C:chromosome"/>
    <property type="evidence" value="ECO:0007669"/>
    <property type="project" value="UniProtKB-SubCell"/>
</dbReference>
<dbReference type="EC" id="3.5.1.44" evidence="25"/>
<evidence type="ECO:0000256" key="18">
    <source>
        <dbReference type="ARBA" id="ARBA00023134"/>
    </source>
</evidence>
<sequence length="448" mass="50395">NSQVSTLTFRHILTETNNTEHGTKKISKDQLIVRRGQRFTVKVELTQPFNPNLYPLTFTAVTGWSKNPSEDLGTKSCFGMPDRIQRSPSAKHCSSVAVVLLKTTIIHPLICLSHVVIPIPASVDDSVFMQDEKERQEFVMNERGIIYKGSGNYITSINWDFGQFEEDMMKICLKMLDVNPKHLANAANDVSARCNPIYVSRVVSAMINSIDDCGVLEGRWSAPFWGGTIPSHWSGSYPILKRWYNIGCHPVKYGQCWVFAGVMCSVMRLLGIPCRVVTNYQSAHDSNKNLIIDVYHNLVSCLCFRNYHVWLECWMRRTDLGKDGKYDGWQVLDPTPQEKSDGAYCCGPASVKAILNGETDLKYDAPFVYAMVNADCIDWLVTDGTMVNIFSDTKRIGQNISTKATLRLNQRTVAEVVFMNPINKMLTDCTLTISGSGLMDGEEKCMYV</sequence>
<dbReference type="GeneTree" id="ENSGT01050000244866"/>
<keyword evidence="16" id="KW-0106">Calcium</keyword>
<dbReference type="PANTHER" id="PTHR11590">
    <property type="entry name" value="PROTEIN-GLUTAMINE GAMMA-GLUTAMYLTRANSFERASE"/>
    <property type="match status" value="1"/>
</dbReference>
<dbReference type="Ensembl" id="ENSPNYT00000014119.1">
    <property type="protein sequence ID" value="ENSPNYP00000013773.1"/>
    <property type="gene ID" value="ENSPNYG00000009850.1"/>
</dbReference>
<evidence type="ECO:0000256" key="29">
    <source>
        <dbReference type="ARBA" id="ARBA00042099"/>
    </source>
</evidence>
<keyword evidence="19" id="KW-0472">Membrane</keyword>
<evidence type="ECO:0000256" key="34">
    <source>
        <dbReference type="ARBA" id="ARBA00043138"/>
    </source>
</evidence>
<evidence type="ECO:0000256" key="32">
    <source>
        <dbReference type="ARBA" id="ARBA00042912"/>
    </source>
</evidence>
<dbReference type="GO" id="GO:0005525">
    <property type="term" value="F:GTP binding"/>
    <property type="evidence" value="ECO:0007669"/>
    <property type="project" value="UniProtKB-KW"/>
</dbReference>
<evidence type="ECO:0000256" key="9">
    <source>
        <dbReference type="ARBA" id="ARBA00022454"/>
    </source>
</evidence>
<dbReference type="SUPFAM" id="SSF49309">
    <property type="entry name" value="Transglutaminase, two C-terminal domains"/>
    <property type="match status" value="1"/>
</dbReference>
<keyword evidence="21" id="KW-0012">Acyltransferase</keyword>
<evidence type="ECO:0000256" key="23">
    <source>
        <dbReference type="ARBA" id="ARBA00036377"/>
    </source>
</evidence>
<comment type="subcellular location">
    <subcellularLocation>
        <location evidence="4">Cell membrane</location>
    </subcellularLocation>
    <subcellularLocation>
        <location evidence="5">Chromosome</location>
    </subcellularLocation>
    <subcellularLocation>
        <location evidence="7">Cytoplasm</location>
        <location evidence="7">Cytosol</location>
    </subcellularLocation>
    <subcellularLocation>
        <location evidence="3">Mitochondrion</location>
    </subcellularLocation>
    <subcellularLocation>
        <location evidence="2">Nucleus</location>
    </subcellularLocation>
    <subcellularLocation>
        <location evidence="6">Secreted</location>
        <location evidence="6">Extracellular space</location>
        <location evidence="6">Extracellular matrix</location>
    </subcellularLocation>
</comment>
<dbReference type="InterPro" id="IPR036238">
    <property type="entry name" value="Transglutaminase_C_sf"/>
</dbReference>
<dbReference type="SUPFAM" id="SSF54001">
    <property type="entry name" value="Cysteine proteinases"/>
    <property type="match status" value="1"/>
</dbReference>
<comment type="catalytic activity">
    <reaction evidence="35">
        <text>L-glutaminyl-[protein] + H2O = L-glutamyl-[protein] + NH4(+)</text>
        <dbReference type="Rhea" id="RHEA:16441"/>
        <dbReference type="Rhea" id="RHEA-COMP:10207"/>
        <dbReference type="Rhea" id="RHEA-COMP:10208"/>
        <dbReference type="ChEBI" id="CHEBI:15377"/>
        <dbReference type="ChEBI" id="CHEBI:28938"/>
        <dbReference type="ChEBI" id="CHEBI:29973"/>
        <dbReference type="ChEBI" id="CHEBI:30011"/>
        <dbReference type="EC" id="3.5.1.44"/>
    </reaction>
    <physiologicalReaction direction="left-to-right" evidence="35">
        <dbReference type="Rhea" id="RHEA:16442"/>
    </physiologicalReaction>
</comment>
<evidence type="ECO:0000256" key="1">
    <source>
        <dbReference type="ARBA" id="ARBA00001913"/>
    </source>
</evidence>
<evidence type="ECO:0000256" key="19">
    <source>
        <dbReference type="ARBA" id="ARBA00023136"/>
    </source>
</evidence>
<keyword evidence="9" id="KW-0158">Chromosome</keyword>
<dbReference type="InterPro" id="IPR013783">
    <property type="entry name" value="Ig-like_fold"/>
</dbReference>
<keyword evidence="11" id="KW-0964">Secreted</keyword>
<evidence type="ECO:0000256" key="4">
    <source>
        <dbReference type="ARBA" id="ARBA00004236"/>
    </source>
</evidence>
<dbReference type="InterPro" id="IPR014756">
    <property type="entry name" value="Ig_E-set"/>
</dbReference>
<protein>
    <recommendedName>
        <fullName evidence="26">Protein-glutamine gamma-glutamyltransferase 2</fullName>
        <ecNumber evidence="22">2.3.2.13</ecNumber>
        <ecNumber evidence="25">3.5.1.44</ecNumber>
    </recommendedName>
    <alternativeName>
        <fullName evidence="29">Isopeptidase TGM2</fullName>
    </alternativeName>
    <alternativeName>
        <fullName evidence="31">Protein-glutamine deamidase TGM2</fullName>
    </alternativeName>
    <alternativeName>
        <fullName evidence="30">Protein-glutamine dopaminyltransferase TGM2</fullName>
    </alternativeName>
    <alternativeName>
        <fullName evidence="33">Protein-glutamine histaminyltransferase TGM2</fullName>
    </alternativeName>
    <alternativeName>
        <fullName evidence="34">Protein-glutamine noradrenalinyltransferase TGM2</fullName>
    </alternativeName>
    <alternativeName>
        <fullName evidence="32">Protein-glutamine serotonyltransferase TGM2</fullName>
    </alternativeName>
    <alternativeName>
        <fullName evidence="28">Tissue transglutaminase</fullName>
    </alternativeName>
    <alternativeName>
        <fullName evidence="27">Transglutaminase-2</fullName>
    </alternativeName>
</protein>
<comment type="similarity">
    <text evidence="8">Belongs to the transglutaminase superfamily. Transglutaminase family.</text>
</comment>
<evidence type="ECO:0000256" key="35">
    <source>
        <dbReference type="ARBA" id="ARBA00047868"/>
    </source>
</evidence>
<evidence type="ECO:0000256" key="27">
    <source>
        <dbReference type="ARBA" id="ARBA00041650"/>
    </source>
</evidence>
<dbReference type="AlphaFoldDB" id="A0A3B4FVY6"/>
<evidence type="ECO:0000256" key="15">
    <source>
        <dbReference type="ARBA" id="ARBA00022741"/>
    </source>
</evidence>
<name>A0A3B4FVY6_9CICH</name>
<evidence type="ECO:0000256" key="10">
    <source>
        <dbReference type="ARBA" id="ARBA00022475"/>
    </source>
</evidence>
<dbReference type="InterPro" id="IPR002931">
    <property type="entry name" value="Transglutaminase-like"/>
</dbReference>
<dbReference type="GO" id="GO:0005634">
    <property type="term" value="C:nucleus"/>
    <property type="evidence" value="ECO:0007669"/>
    <property type="project" value="UniProtKB-SubCell"/>
</dbReference>
<keyword evidence="14" id="KW-0808">Transferase</keyword>
<dbReference type="InterPro" id="IPR036985">
    <property type="entry name" value="Transglutaminase-like_sf"/>
</dbReference>
<evidence type="ECO:0000256" key="28">
    <source>
        <dbReference type="ARBA" id="ARBA00041677"/>
    </source>
</evidence>
<dbReference type="GO" id="GO:0006508">
    <property type="term" value="P:proteolysis"/>
    <property type="evidence" value="ECO:0007669"/>
    <property type="project" value="UniProtKB-KW"/>
</dbReference>
<dbReference type="PANTHER" id="PTHR11590:SF6">
    <property type="entry name" value="PROTEIN-GLUTAMINE GAMMA-GLUTAMYLTRANSFERASE 2"/>
    <property type="match status" value="1"/>
</dbReference>
<dbReference type="GO" id="GO:0050568">
    <property type="term" value="F:protein-glutamine glutaminase activity"/>
    <property type="evidence" value="ECO:0007669"/>
    <property type="project" value="UniProtKB-EC"/>
</dbReference>
<dbReference type="InterPro" id="IPR001102">
    <property type="entry name" value="Transglutaminase_N"/>
</dbReference>
<evidence type="ECO:0000256" key="13">
    <source>
        <dbReference type="ARBA" id="ARBA00022670"/>
    </source>
</evidence>
<reference evidence="40" key="1">
    <citation type="submission" date="2023-09" db="UniProtKB">
        <authorList>
            <consortium name="Ensembl"/>
        </authorList>
    </citation>
    <scope>IDENTIFICATION</scope>
</reference>
<comment type="catalytic activity">
    <reaction evidence="38">
        <text>L-glutaminyl-[protein] + dopamine = 5-dopaminyl-L-glutamyl-[protein] + NH4(+)</text>
        <dbReference type="Rhea" id="RHEA:66556"/>
        <dbReference type="Rhea" id="RHEA-COMP:10207"/>
        <dbReference type="Rhea" id="RHEA-COMP:17053"/>
        <dbReference type="ChEBI" id="CHEBI:28938"/>
        <dbReference type="ChEBI" id="CHEBI:30011"/>
        <dbReference type="ChEBI" id="CHEBI:59905"/>
        <dbReference type="ChEBI" id="CHEBI:167175"/>
    </reaction>
    <physiologicalReaction direction="left-to-right" evidence="38">
        <dbReference type="Rhea" id="RHEA:66557"/>
    </physiologicalReaction>
</comment>
<evidence type="ECO:0000256" key="16">
    <source>
        <dbReference type="ARBA" id="ARBA00022837"/>
    </source>
</evidence>
<dbReference type="FunFam" id="3.90.260.10:FF:000002">
    <property type="entry name" value="Erythrocyte membrane protein band 4.2"/>
    <property type="match status" value="1"/>
</dbReference>
<keyword evidence="15" id="KW-0547">Nucleotide-binding</keyword>
<keyword evidence="13" id="KW-0645">Protease</keyword>
<dbReference type="GO" id="GO:0005886">
    <property type="term" value="C:plasma membrane"/>
    <property type="evidence" value="ECO:0007669"/>
    <property type="project" value="UniProtKB-SubCell"/>
</dbReference>
<evidence type="ECO:0000256" key="3">
    <source>
        <dbReference type="ARBA" id="ARBA00004173"/>
    </source>
</evidence>
<evidence type="ECO:0000256" key="17">
    <source>
        <dbReference type="ARBA" id="ARBA00023128"/>
    </source>
</evidence>
<dbReference type="GO" id="GO:0003810">
    <property type="term" value="F:protein-glutamine gamma-glutamyltransferase activity"/>
    <property type="evidence" value="ECO:0007669"/>
    <property type="project" value="UniProtKB-EC"/>
</dbReference>
<evidence type="ECO:0000256" key="2">
    <source>
        <dbReference type="ARBA" id="ARBA00004123"/>
    </source>
</evidence>
<keyword evidence="18" id="KW-0342">GTP-binding</keyword>
<evidence type="ECO:0000256" key="36">
    <source>
        <dbReference type="ARBA" id="ARBA00047876"/>
    </source>
</evidence>
<dbReference type="GO" id="GO:0005739">
    <property type="term" value="C:mitochondrion"/>
    <property type="evidence" value="ECO:0007669"/>
    <property type="project" value="UniProtKB-SubCell"/>
</dbReference>
<evidence type="ECO:0000256" key="20">
    <source>
        <dbReference type="ARBA" id="ARBA00023242"/>
    </source>
</evidence>
<organism evidence="40">
    <name type="scientific">Pundamilia nyererei</name>
    <dbReference type="NCBI Taxonomy" id="303518"/>
    <lineage>
        <taxon>Eukaryota</taxon>
        <taxon>Metazoa</taxon>
        <taxon>Chordata</taxon>
        <taxon>Craniata</taxon>
        <taxon>Vertebrata</taxon>
        <taxon>Euteleostomi</taxon>
        <taxon>Actinopterygii</taxon>
        <taxon>Neopterygii</taxon>
        <taxon>Teleostei</taxon>
        <taxon>Neoteleostei</taxon>
        <taxon>Acanthomorphata</taxon>
        <taxon>Ovalentaria</taxon>
        <taxon>Cichlomorphae</taxon>
        <taxon>Cichliformes</taxon>
        <taxon>Cichlidae</taxon>
        <taxon>African cichlids</taxon>
        <taxon>Pseudocrenilabrinae</taxon>
        <taxon>Haplochromini</taxon>
        <taxon>Pundamilia</taxon>
    </lineage>
</organism>
<dbReference type="Gene3D" id="2.60.40.10">
    <property type="entry name" value="Immunoglobulins"/>
    <property type="match status" value="1"/>
</dbReference>
<comment type="catalytic activity">
    <reaction evidence="37">
        <text>L-glutaminyl-[protein] + (R)-noradrenaline = 5-(R)-noradrenalinyl-L-glutamyl-[protein] + NH4(+)</text>
        <dbReference type="Rhea" id="RHEA:66560"/>
        <dbReference type="Rhea" id="RHEA-COMP:10207"/>
        <dbReference type="Rhea" id="RHEA-COMP:17054"/>
        <dbReference type="ChEBI" id="CHEBI:28938"/>
        <dbReference type="ChEBI" id="CHEBI:30011"/>
        <dbReference type="ChEBI" id="CHEBI:72587"/>
        <dbReference type="ChEBI" id="CHEBI:167178"/>
    </reaction>
    <physiologicalReaction direction="left-to-right" evidence="37">
        <dbReference type="Rhea" id="RHEA:66561"/>
    </physiologicalReaction>
</comment>
<evidence type="ECO:0000256" key="7">
    <source>
        <dbReference type="ARBA" id="ARBA00004514"/>
    </source>
</evidence>
<dbReference type="Pfam" id="PF01841">
    <property type="entry name" value="Transglut_core"/>
    <property type="match status" value="1"/>
</dbReference>
<comment type="catalytic activity">
    <reaction evidence="36">
        <text>L-glutaminyl-[protein] + histamine = 5-histaminyl-L-glutamyl-[protein] + NH4(+)</text>
        <dbReference type="Rhea" id="RHEA:66564"/>
        <dbReference type="Rhea" id="RHEA-COMP:10207"/>
        <dbReference type="Rhea" id="RHEA-COMP:17056"/>
        <dbReference type="ChEBI" id="CHEBI:28938"/>
        <dbReference type="ChEBI" id="CHEBI:30011"/>
        <dbReference type="ChEBI" id="CHEBI:58432"/>
        <dbReference type="ChEBI" id="CHEBI:167179"/>
    </reaction>
    <physiologicalReaction direction="left-to-right" evidence="36">
        <dbReference type="Rhea" id="RHEA:66565"/>
    </physiologicalReaction>
</comment>
<dbReference type="InterPro" id="IPR050779">
    <property type="entry name" value="Transglutaminase"/>
</dbReference>
<evidence type="ECO:0000256" key="14">
    <source>
        <dbReference type="ARBA" id="ARBA00022679"/>
    </source>
</evidence>
<dbReference type="Gene3D" id="3.90.260.10">
    <property type="entry name" value="Transglutaminase-like"/>
    <property type="match status" value="1"/>
</dbReference>
<keyword evidence="12" id="KW-0272">Extracellular matrix</keyword>
<evidence type="ECO:0000256" key="26">
    <source>
        <dbReference type="ARBA" id="ARBA00040561"/>
    </source>
</evidence>
<evidence type="ECO:0000256" key="8">
    <source>
        <dbReference type="ARBA" id="ARBA00005968"/>
    </source>
</evidence>
<dbReference type="GO" id="GO:0008233">
    <property type="term" value="F:peptidase activity"/>
    <property type="evidence" value="ECO:0007669"/>
    <property type="project" value="UniProtKB-KW"/>
</dbReference>
<comment type="catalytic activity">
    <reaction evidence="24">
        <text>L-glutaminyl-[protein] + L-lysyl-[protein] = [protein]-L-lysyl-N(6)-5-L-glutamyl-[protein] + NH4(+)</text>
        <dbReference type="Rhea" id="RHEA:54816"/>
        <dbReference type="Rhea" id="RHEA-COMP:9752"/>
        <dbReference type="Rhea" id="RHEA-COMP:10207"/>
        <dbReference type="Rhea" id="RHEA-COMP:14005"/>
        <dbReference type="ChEBI" id="CHEBI:28938"/>
        <dbReference type="ChEBI" id="CHEBI:29969"/>
        <dbReference type="ChEBI" id="CHEBI:30011"/>
        <dbReference type="ChEBI" id="CHEBI:138370"/>
        <dbReference type="EC" id="2.3.2.13"/>
    </reaction>
    <physiologicalReaction direction="left-to-right" evidence="24">
        <dbReference type="Rhea" id="RHEA:54817"/>
    </physiologicalReaction>
</comment>